<evidence type="ECO:0000256" key="1">
    <source>
        <dbReference type="ARBA" id="ARBA00023125"/>
    </source>
</evidence>
<evidence type="ECO:0000259" key="2">
    <source>
        <dbReference type="PROSITE" id="PS50943"/>
    </source>
</evidence>
<dbReference type="PANTHER" id="PTHR46558:SF4">
    <property type="entry name" value="DNA-BIDING PHAGE PROTEIN"/>
    <property type="match status" value="1"/>
</dbReference>
<protein>
    <submittedName>
        <fullName evidence="3">DNA-binding XRE family transcriptional regulator</fullName>
    </submittedName>
</protein>
<accession>A0A7W8G9B0</accession>
<dbReference type="Pfam" id="PF01381">
    <property type="entry name" value="HTH_3"/>
    <property type="match status" value="1"/>
</dbReference>
<name>A0A7W8G9B0_9SPIR</name>
<feature type="domain" description="HTH cro/C1-type" evidence="2">
    <location>
        <begin position="12"/>
        <end position="66"/>
    </location>
</feature>
<dbReference type="SMART" id="SM00530">
    <property type="entry name" value="HTH_XRE"/>
    <property type="match status" value="1"/>
</dbReference>
<comment type="caution">
    <text evidence="3">The sequence shown here is derived from an EMBL/GenBank/DDBJ whole genome shotgun (WGS) entry which is preliminary data.</text>
</comment>
<dbReference type="PROSITE" id="PS50943">
    <property type="entry name" value="HTH_CROC1"/>
    <property type="match status" value="1"/>
</dbReference>
<gene>
    <name evidence="3" type="ORF">HNP76_001596</name>
</gene>
<organism evidence="3 4">
    <name type="scientific">Treponema ruminis</name>
    <dbReference type="NCBI Taxonomy" id="744515"/>
    <lineage>
        <taxon>Bacteria</taxon>
        <taxon>Pseudomonadati</taxon>
        <taxon>Spirochaetota</taxon>
        <taxon>Spirochaetia</taxon>
        <taxon>Spirochaetales</taxon>
        <taxon>Treponemataceae</taxon>
        <taxon>Treponema</taxon>
    </lineage>
</organism>
<keyword evidence="4" id="KW-1185">Reference proteome</keyword>
<dbReference type="Proteomes" id="UP000518887">
    <property type="component" value="Unassembled WGS sequence"/>
</dbReference>
<dbReference type="InterPro" id="IPR001387">
    <property type="entry name" value="Cro/C1-type_HTH"/>
</dbReference>
<dbReference type="PANTHER" id="PTHR46558">
    <property type="entry name" value="TRACRIPTIONAL REGULATORY PROTEIN-RELATED-RELATED"/>
    <property type="match status" value="1"/>
</dbReference>
<dbReference type="CDD" id="cd00093">
    <property type="entry name" value="HTH_XRE"/>
    <property type="match status" value="1"/>
</dbReference>
<dbReference type="EMBL" id="JACHFQ010000005">
    <property type="protein sequence ID" value="MBB5226223.1"/>
    <property type="molecule type" value="Genomic_DNA"/>
</dbReference>
<dbReference type="SUPFAM" id="SSF47413">
    <property type="entry name" value="lambda repressor-like DNA-binding domains"/>
    <property type="match status" value="1"/>
</dbReference>
<dbReference type="AlphaFoldDB" id="A0A7W8G9B0"/>
<dbReference type="InterPro" id="IPR010982">
    <property type="entry name" value="Lambda_DNA-bd_dom_sf"/>
</dbReference>
<reference evidence="3 4" key="1">
    <citation type="submission" date="2020-08" db="EMBL/GenBank/DDBJ databases">
        <title>Genomic Encyclopedia of Type Strains, Phase IV (KMG-IV): sequencing the most valuable type-strain genomes for metagenomic binning, comparative biology and taxonomic classification.</title>
        <authorList>
            <person name="Goeker M."/>
        </authorList>
    </citation>
    <scope>NUCLEOTIDE SEQUENCE [LARGE SCALE GENOMIC DNA]</scope>
    <source>
        <strain evidence="3 4">DSM 103462</strain>
    </source>
</reference>
<evidence type="ECO:0000313" key="4">
    <source>
        <dbReference type="Proteomes" id="UP000518887"/>
    </source>
</evidence>
<evidence type="ECO:0000313" key="3">
    <source>
        <dbReference type="EMBL" id="MBB5226223.1"/>
    </source>
</evidence>
<proteinExistence type="predicted"/>
<dbReference type="GO" id="GO:0003677">
    <property type="term" value="F:DNA binding"/>
    <property type="evidence" value="ECO:0007669"/>
    <property type="project" value="UniProtKB-KW"/>
</dbReference>
<dbReference type="Gene3D" id="1.10.260.40">
    <property type="entry name" value="lambda repressor-like DNA-binding domains"/>
    <property type="match status" value="1"/>
</dbReference>
<sequence length="109" mass="12134">MNENQANFIQNMKYYRRRASLSQAQLAEYCDVSNGTIGNIECGVTKPSFDLIFAIAKALSINAADLFKDSLKETKLSSSQVEIVSETVNSAVNEAVTKALKDLRFRIEH</sequence>
<keyword evidence="1 3" id="KW-0238">DNA-binding</keyword>
<dbReference type="RefSeq" id="WP_206173049.1">
    <property type="nucleotide sequence ID" value="NZ_CP031518.1"/>
</dbReference>